<organism evidence="1 2">
    <name type="scientific">Starkeya nomas</name>
    <dbReference type="NCBI Taxonomy" id="2666134"/>
    <lineage>
        <taxon>Bacteria</taxon>
        <taxon>Pseudomonadati</taxon>
        <taxon>Pseudomonadota</taxon>
        <taxon>Alphaproteobacteria</taxon>
        <taxon>Hyphomicrobiales</taxon>
        <taxon>Xanthobacteraceae</taxon>
        <taxon>Starkeya</taxon>
    </lineage>
</organism>
<reference evidence="1 2" key="1">
    <citation type="submission" date="2019-12" db="EMBL/GenBank/DDBJ databases">
        <authorList>
            <person name="Reyes-Prieto M."/>
        </authorList>
    </citation>
    <scope>NUCLEOTIDE SEQUENCE [LARGE SCALE GENOMIC DNA]</scope>
    <source>
        <strain evidence="1">HF14-78462</strain>
    </source>
</reference>
<sequence>MREVATVHLNVPIAQPNGQREHRGYIDRHDERGVWINDREDGRGACTFYPVDRIARIDFNTGWR</sequence>
<gene>
    <name evidence="1" type="ORF">STARVERO_00325</name>
</gene>
<evidence type="ECO:0000313" key="2">
    <source>
        <dbReference type="Proteomes" id="UP000433050"/>
    </source>
</evidence>
<dbReference type="EMBL" id="CACSAS010000001">
    <property type="protein sequence ID" value="CAA0086892.1"/>
    <property type="molecule type" value="Genomic_DNA"/>
</dbReference>
<dbReference type="RefSeq" id="WP_159597671.1">
    <property type="nucleotide sequence ID" value="NZ_CACSAS010000001.1"/>
</dbReference>
<dbReference type="AlphaFoldDB" id="A0A5S9NEI2"/>
<evidence type="ECO:0000313" key="1">
    <source>
        <dbReference type="EMBL" id="CAA0086892.1"/>
    </source>
</evidence>
<dbReference type="Proteomes" id="UP000433050">
    <property type="component" value="Unassembled WGS sequence"/>
</dbReference>
<proteinExistence type="predicted"/>
<protein>
    <submittedName>
        <fullName evidence="1">Uncharacterized protein</fullName>
    </submittedName>
</protein>
<name>A0A5S9NEI2_9HYPH</name>
<accession>A0A5S9NEI2</accession>
<keyword evidence="2" id="KW-1185">Reference proteome</keyword>